<dbReference type="GO" id="GO:0020037">
    <property type="term" value="F:heme binding"/>
    <property type="evidence" value="ECO:0007669"/>
    <property type="project" value="UniProtKB-UniRule"/>
</dbReference>
<comment type="cofactor">
    <cofactor evidence="8">
        <name>heme b</name>
        <dbReference type="ChEBI" id="CHEBI:60344"/>
    </cofactor>
    <text evidence="8">Binds 1 heme b (iron(II)-protoporphyrin IX) group per subunit.</text>
</comment>
<feature type="transmembrane region" description="Helical" evidence="8">
    <location>
        <begin position="120"/>
        <end position="140"/>
    </location>
</feature>
<protein>
    <recommendedName>
        <fullName evidence="8">Protein-methionine-sulfoxide reductase heme-binding subunit MsrQ</fullName>
    </recommendedName>
    <alternativeName>
        <fullName evidence="8">Flavocytochrome MsrQ</fullName>
    </alternativeName>
</protein>
<dbReference type="GO" id="GO:0005886">
    <property type="term" value="C:plasma membrane"/>
    <property type="evidence" value="ECO:0007669"/>
    <property type="project" value="UniProtKB-SubCell"/>
</dbReference>
<dbReference type="HAMAP" id="MF_01207">
    <property type="entry name" value="MsrQ"/>
    <property type="match status" value="1"/>
</dbReference>
<keyword evidence="2 8" id="KW-0813">Transport</keyword>
<dbReference type="InterPro" id="IPR013130">
    <property type="entry name" value="Fe3_Rdtase_TM_dom"/>
</dbReference>
<reference evidence="11 12" key="1">
    <citation type="submission" date="2024-02" db="EMBL/GenBank/DDBJ databases">
        <title>A novel Wenzhouxiangellaceae bacterium, isolated from coastal sediments.</title>
        <authorList>
            <person name="Du Z.-J."/>
            <person name="Ye Y.-Q."/>
            <person name="Zhang X.-Y."/>
        </authorList>
    </citation>
    <scope>NUCLEOTIDE SEQUENCE [LARGE SCALE GENOMIC DNA]</scope>
    <source>
        <strain evidence="11 12">CH-27</strain>
    </source>
</reference>
<comment type="caution">
    <text evidence="11">The sequence shown here is derived from an EMBL/GenBank/DDBJ whole genome shotgun (WGS) entry which is preliminary data.</text>
</comment>
<name>A0AAW9RB08_9GAMM</name>
<evidence type="ECO:0000256" key="8">
    <source>
        <dbReference type="HAMAP-Rule" id="MF_01207"/>
    </source>
</evidence>
<keyword evidence="8" id="KW-1003">Cell membrane</keyword>
<evidence type="ECO:0000256" key="5">
    <source>
        <dbReference type="ARBA" id="ARBA00022989"/>
    </source>
</evidence>
<gene>
    <name evidence="8" type="primary">msrQ</name>
    <name evidence="11" type="ORF">V3330_03735</name>
</gene>
<feature type="region of interest" description="Disordered" evidence="9">
    <location>
        <begin position="202"/>
        <end position="221"/>
    </location>
</feature>
<dbReference type="PANTHER" id="PTHR36964">
    <property type="entry name" value="PROTEIN-METHIONINE-SULFOXIDE REDUCTASE HEME-BINDING SUBUNIT MSRQ"/>
    <property type="match status" value="1"/>
</dbReference>
<dbReference type="GO" id="GO:0016679">
    <property type="term" value="F:oxidoreductase activity, acting on diphenols and related substances as donors"/>
    <property type="evidence" value="ECO:0007669"/>
    <property type="project" value="TreeGrafter"/>
</dbReference>
<comment type="similarity">
    <text evidence="8">Belongs to the MsrQ family.</text>
</comment>
<comment type="cofactor">
    <cofactor evidence="8">
        <name>FMN</name>
        <dbReference type="ChEBI" id="CHEBI:58210"/>
    </cofactor>
    <text evidence="8">Binds 1 FMN per subunit.</text>
</comment>
<keyword evidence="6 8" id="KW-0408">Iron</keyword>
<comment type="subcellular location">
    <subcellularLocation>
        <location evidence="8">Cell membrane</location>
        <topology evidence="8">Multi-pass membrane protein</topology>
    </subcellularLocation>
    <subcellularLocation>
        <location evidence="1">Membrane</location>
        <topology evidence="1">Multi-pass membrane protein</topology>
    </subcellularLocation>
</comment>
<evidence type="ECO:0000313" key="12">
    <source>
        <dbReference type="Proteomes" id="UP001359886"/>
    </source>
</evidence>
<dbReference type="GO" id="GO:0010181">
    <property type="term" value="F:FMN binding"/>
    <property type="evidence" value="ECO:0007669"/>
    <property type="project" value="UniProtKB-UniRule"/>
</dbReference>
<feature type="compositionally biased region" description="Basic and acidic residues" evidence="9">
    <location>
        <begin position="207"/>
        <end position="221"/>
    </location>
</feature>
<evidence type="ECO:0000256" key="1">
    <source>
        <dbReference type="ARBA" id="ARBA00004141"/>
    </source>
</evidence>
<evidence type="ECO:0000259" key="10">
    <source>
        <dbReference type="Pfam" id="PF01794"/>
    </source>
</evidence>
<evidence type="ECO:0000256" key="3">
    <source>
        <dbReference type="ARBA" id="ARBA00022617"/>
    </source>
</evidence>
<comment type="caution">
    <text evidence="8">Lacks conserved residue(s) required for the propagation of feature annotation.</text>
</comment>
<keyword evidence="7 8" id="KW-0472">Membrane</keyword>
<keyword evidence="5 8" id="KW-1133">Transmembrane helix</keyword>
<keyword evidence="3 8" id="KW-0349">Heme</keyword>
<dbReference type="GO" id="GO:0009055">
    <property type="term" value="F:electron transfer activity"/>
    <property type="evidence" value="ECO:0007669"/>
    <property type="project" value="UniProtKB-UniRule"/>
</dbReference>
<feature type="transmembrane region" description="Helical" evidence="8">
    <location>
        <begin position="52"/>
        <end position="70"/>
    </location>
</feature>
<evidence type="ECO:0000256" key="6">
    <source>
        <dbReference type="ARBA" id="ARBA00023004"/>
    </source>
</evidence>
<keyword evidence="8" id="KW-0479">Metal-binding</keyword>
<feature type="transmembrane region" description="Helical" evidence="8">
    <location>
        <begin position="175"/>
        <end position="195"/>
    </location>
</feature>
<dbReference type="GO" id="GO:0030091">
    <property type="term" value="P:protein repair"/>
    <property type="evidence" value="ECO:0007669"/>
    <property type="project" value="UniProtKB-UniRule"/>
</dbReference>
<sequence length="221" mass="25309">MNLSPRAVRRLKPVVFLLCLLPLGKLAAETFGVAGTSLGANPIEELLHRCGIWGLNLLLITLAVTPLRRLTRINALIRFRRMLGLFAFFYLVLHFTVYAWLDQGFAWSMIVEDIVERPYITIGIAGLLLLLPLAVTSTQGMMRRLGRRWTQLHRLVYVVGILGVWHFYWQVKQDILEPVIYGLILFALLGFRAVSAWRRRRRTPRNPSEETTDHARTAHPG</sequence>
<comment type="subunit">
    <text evidence="8">Heterodimer of a catalytic subunit (MsrP) and a heme-binding subunit (MsrQ).</text>
</comment>
<keyword evidence="8" id="KW-0249">Electron transport</keyword>
<dbReference type="Pfam" id="PF01794">
    <property type="entry name" value="Ferric_reduct"/>
    <property type="match status" value="1"/>
</dbReference>
<accession>A0AAW9RB08</accession>
<feature type="domain" description="Ferric oxidoreductase" evidence="10">
    <location>
        <begin position="50"/>
        <end position="164"/>
    </location>
</feature>
<dbReference type="PANTHER" id="PTHR36964:SF1">
    <property type="entry name" value="PROTEIN-METHIONINE-SULFOXIDE REDUCTASE HEME-BINDING SUBUNIT MSRQ"/>
    <property type="match status" value="1"/>
</dbReference>
<dbReference type="EMBL" id="JAZHOG010000002">
    <property type="protein sequence ID" value="MEJ8566731.1"/>
    <property type="molecule type" value="Genomic_DNA"/>
</dbReference>
<evidence type="ECO:0000313" key="11">
    <source>
        <dbReference type="EMBL" id="MEJ8566731.1"/>
    </source>
</evidence>
<dbReference type="Proteomes" id="UP001359886">
    <property type="component" value="Unassembled WGS sequence"/>
</dbReference>
<evidence type="ECO:0000256" key="7">
    <source>
        <dbReference type="ARBA" id="ARBA00023136"/>
    </source>
</evidence>
<feature type="transmembrane region" description="Helical" evidence="8">
    <location>
        <begin position="152"/>
        <end position="169"/>
    </location>
</feature>
<evidence type="ECO:0000256" key="2">
    <source>
        <dbReference type="ARBA" id="ARBA00022448"/>
    </source>
</evidence>
<evidence type="ECO:0000256" key="4">
    <source>
        <dbReference type="ARBA" id="ARBA00022692"/>
    </source>
</evidence>
<keyword evidence="8" id="KW-0285">Flavoprotein</keyword>
<keyword evidence="4 8" id="KW-0812">Transmembrane</keyword>
<proteinExistence type="inferred from homology"/>
<evidence type="ECO:0000256" key="9">
    <source>
        <dbReference type="SAM" id="MobiDB-lite"/>
    </source>
</evidence>
<organism evidence="11 12">
    <name type="scientific">Elongatibacter sediminis</name>
    <dbReference type="NCBI Taxonomy" id="3119006"/>
    <lineage>
        <taxon>Bacteria</taxon>
        <taxon>Pseudomonadati</taxon>
        <taxon>Pseudomonadota</taxon>
        <taxon>Gammaproteobacteria</taxon>
        <taxon>Chromatiales</taxon>
        <taxon>Wenzhouxiangellaceae</taxon>
        <taxon>Elongatibacter</taxon>
    </lineage>
</organism>
<keyword evidence="12" id="KW-1185">Reference proteome</keyword>
<feature type="transmembrane region" description="Helical" evidence="8">
    <location>
        <begin position="82"/>
        <end position="100"/>
    </location>
</feature>
<dbReference type="AlphaFoldDB" id="A0AAW9RB08"/>
<comment type="function">
    <text evidence="8">Part of the MsrPQ system that repairs oxidized periplasmic proteins containing methionine sulfoxide residues (Met-O), using respiratory chain electrons. Thus protects these proteins from oxidative-stress damage caused by reactive species of oxygen and chlorine generated by the host defense mechanisms. MsrPQ is essential for the maintenance of envelope integrity under bleach stress, rescuing a wide series of structurally unrelated periplasmic proteins from methionine oxidation. MsrQ provides electrons for reduction to the reductase catalytic subunit MsrP, using the quinone pool of the respiratory chain.</text>
</comment>
<dbReference type="InterPro" id="IPR022837">
    <property type="entry name" value="MsrQ-like"/>
</dbReference>
<dbReference type="RefSeq" id="WP_354694053.1">
    <property type="nucleotide sequence ID" value="NZ_JAZHOG010000002.1"/>
</dbReference>
<keyword evidence="8" id="KW-0288">FMN</keyword>
<dbReference type="GO" id="GO:0046872">
    <property type="term" value="F:metal ion binding"/>
    <property type="evidence" value="ECO:0007669"/>
    <property type="project" value="UniProtKB-KW"/>
</dbReference>